<proteinExistence type="predicted"/>
<evidence type="ECO:0000259" key="1">
    <source>
        <dbReference type="Pfam" id="PF25411"/>
    </source>
</evidence>
<evidence type="ECO:0000313" key="3">
    <source>
        <dbReference type="Proteomes" id="UP000294847"/>
    </source>
</evidence>
<evidence type="ECO:0000313" key="2">
    <source>
        <dbReference type="EMBL" id="QBZ65249.1"/>
    </source>
</evidence>
<accession>A0A4P7NSF3</accession>
<name>A0A4P7NSF3_PYROR</name>
<dbReference type="OMA" id="YMTAPNT"/>
<gene>
    <name evidence="2" type="ORF">PoMZ_06956</name>
</gene>
<feature type="domain" description="DUF7888" evidence="1">
    <location>
        <begin position="51"/>
        <end position="184"/>
    </location>
</feature>
<protein>
    <recommendedName>
        <fullName evidence="1">DUF7888 domain-containing protein</fullName>
    </recommendedName>
</protein>
<reference evidence="2 3" key="1">
    <citation type="journal article" date="2019" name="Mol. Biol. Evol.">
        <title>Blast fungal genomes show frequent chromosomal changes, gene gains and losses, and effector gene turnover.</title>
        <authorList>
            <person name="Gomez Luciano L.B."/>
            <person name="Jason Tsai I."/>
            <person name="Chuma I."/>
            <person name="Tosa Y."/>
            <person name="Chen Y.H."/>
            <person name="Li J.Y."/>
            <person name="Li M.Y."/>
            <person name="Jade Lu M.Y."/>
            <person name="Nakayashiki H."/>
            <person name="Li W.H."/>
        </authorList>
    </citation>
    <scope>NUCLEOTIDE SEQUENCE [LARGE SCALE GENOMIC DNA]</scope>
    <source>
        <strain evidence="2">MZ5-1-6</strain>
    </source>
</reference>
<dbReference type="PANTHER" id="PTHR40845">
    <property type="match status" value="1"/>
</dbReference>
<sequence length="184" mass="19641">MQFKAILVLASVATVLAAPAPIPSDVVEVYNAAPVAEVAQLDARQTAKEEITAAITEAVKDAVTALAVKGAKMGAQFVKDLKNWTKAREEFTKATVKEMWAAQTDKKAFPAAVCYNMGYKAEGAAGKIKVDLKSGLLKTDYDCFYMPGNSVFKGEGDGGYINLAIQSDSARCKFDSKAKSLTCK</sequence>
<dbReference type="InterPro" id="IPR057210">
    <property type="entry name" value="DUF7888"/>
</dbReference>
<dbReference type="Pfam" id="PF25411">
    <property type="entry name" value="DUF7888"/>
    <property type="match status" value="1"/>
</dbReference>
<dbReference type="EMBL" id="CP034209">
    <property type="protein sequence ID" value="QBZ65249.1"/>
    <property type="molecule type" value="Genomic_DNA"/>
</dbReference>
<dbReference type="VEuPathDB" id="FungiDB:M_BR32_EuGene_00109431"/>
<dbReference type="AlphaFoldDB" id="A0A4P7NSF3"/>
<dbReference type="Proteomes" id="UP000294847">
    <property type="component" value="Chromosome 6"/>
</dbReference>
<organism evidence="2 3">
    <name type="scientific">Pyricularia oryzae</name>
    <name type="common">Rice blast fungus</name>
    <name type="synonym">Magnaporthe oryzae</name>
    <dbReference type="NCBI Taxonomy" id="318829"/>
    <lineage>
        <taxon>Eukaryota</taxon>
        <taxon>Fungi</taxon>
        <taxon>Dikarya</taxon>
        <taxon>Ascomycota</taxon>
        <taxon>Pezizomycotina</taxon>
        <taxon>Sordariomycetes</taxon>
        <taxon>Sordariomycetidae</taxon>
        <taxon>Magnaporthales</taxon>
        <taxon>Pyriculariaceae</taxon>
        <taxon>Pyricularia</taxon>
    </lineage>
</organism>
<dbReference type="PANTHER" id="PTHR40845:SF1">
    <property type="match status" value="1"/>
</dbReference>